<dbReference type="InParanoid" id="L0P8Y5"/>
<reference evidence="1 2" key="1">
    <citation type="journal article" date="2012" name="MBio">
        <title>De novo assembly of the Pneumocystis jirovecii genome from a single bronchoalveolar lavage fluid specimen from a patient.</title>
        <authorList>
            <person name="Cisse O.H."/>
            <person name="Pagni M."/>
            <person name="Hauser P.M."/>
        </authorList>
    </citation>
    <scope>NUCLEOTIDE SEQUENCE [LARGE SCALE GENOMIC DNA]</scope>
    <source>
        <strain evidence="1 2">SE8</strain>
    </source>
</reference>
<accession>L0P8Y5</accession>
<sequence length="77" mass="8480">MYIVVFQTWNKRANAPITANNNIVDVTPADFALNLCVFLLIAPAHIDKPGIKRTPASTLPTTLPSTNLAFPWFNAIQ</sequence>
<dbReference type="Proteomes" id="UP000010422">
    <property type="component" value="Unassembled WGS sequence"/>
</dbReference>
<proteinExistence type="predicted"/>
<dbReference type="AlphaFoldDB" id="L0P8Y5"/>
<evidence type="ECO:0000313" key="2">
    <source>
        <dbReference type="Proteomes" id="UP000010422"/>
    </source>
</evidence>
<organism evidence="2">
    <name type="scientific">Pneumocystis jirovecii</name>
    <name type="common">Human pneumocystis pneumonia agent</name>
    <dbReference type="NCBI Taxonomy" id="42068"/>
    <lineage>
        <taxon>Eukaryota</taxon>
        <taxon>Fungi</taxon>
        <taxon>Dikarya</taxon>
        <taxon>Ascomycota</taxon>
        <taxon>Taphrinomycotina</taxon>
        <taxon>Pneumocystomycetes</taxon>
        <taxon>Pneumocystaceae</taxon>
        <taxon>Pneumocystis</taxon>
    </lineage>
</organism>
<dbReference type="VEuPathDB" id="FungiDB:PNEJI1_001325"/>
<name>L0P8Y5_PNEJI</name>
<evidence type="ECO:0000313" key="1">
    <source>
        <dbReference type="EMBL" id="CCJ28682.1"/>
    </source>
</evidence>
<gene>
    <name evidence="1" type="ORF">PNEJI1_001325</name>
</gene>
<comment type="caution">
    <text evidence="1">The sequence shown here is derived from an EMBL/GenBank/DDBJ whole genome shotgun (WGS) entry which is preliminary data.</text>
</comment>
<protein>
    <submittedName>
        <fullName evidence="1">Uncharacterized protein</fullName>
    </submittedName>
</protein>
<dbReference type="EMBL" id="CAKM01000108">
    <property type="protein sequence ID" value="CCJ28682.1"/>
    <property type="molecule type" value="Genomic_DNA"/>
</dbReference>